<dbReference type="Proteomes" id="UP000601223">
    <property type="component" value="Unassembled WGS sequence"/>
</dbReference>
<evidence type="ECO:0000313" key="1">
    <source>
        <dbReference type="EMBL" id="GIF80431.1"/>
    </source>
</evidence>
<evidence type="ECO:0000313" key="2">
    <source>
        <dbReference type="Proteomes" id="UP000601223"/>
    </source>
</evidence>
<dbReference type="EMBL" id="BONF01000009">
    <property type="protein sequence ID" value="GIF80431.1"/>
    <property type="molecule type" value="Genomic_DNA"/>
</dbReference>
<comment type="caution">
    <text evidence="1">The sequence shown here is derived from an EMBL/GenBank/DDBJ whole genome shotgun (WGS) entry which is preliminary data.</text>
</comment>
<organism evidence="1 2">
    <name type="scientific">Catellatospora bangladeshensis</name>
    <dbReference type="NCBI Taxonomy" id="310355"/>
    <lineage>
        <taxon>Bacteria</taxon>
        <taxon>Bacillati</taxon>
        <taxon>Actinomycetota</taxon>
        <taxon>Actinomycetes</taxon>
        <taxon>Micromonosporales</taxon>
        <taxon>Micromonosporaceae</taxon>
        <taxon>Catellatospora</taxon>
    </lineage>
</organism>
<keyword evidence="2" id="KW-1185">Reference proteome</keyword>
<protein>
    <submittedName>
        <fullName evidence="1">Uncharacterized protein</fullName>
    </submittedName>
</protein>
<proteinExistence type="predicted"/>
<sequence length="142" mass="15833">MPWGLRVMDLVKEYVRRYLVVQREAERDLADAIGKLEADGHRIIDGGQTGPATWQYTDWHTGEIIASGDDRTSDDEVLAALDPDGAFLHIDNVVRRPVEPDNPGIPPSLARALEDWVDLLSTPDEEIARYVGWTVQDVAAAR</sequence>
<dbReference type="AlphaFoldDB" id="A0A8J3JGV6"/>
<reference evidence="1 2" key="1">
    <citation type="submission" date="2021-01" db="EMBL/GenBank/DDBJ databases">
        <title>Whole genome shotgun sequence of Catellatospora bangladeshensis NBRC 107357.</title>
        <authorList>
            <person name="Komaki H."/>
            <person name="Tamura T."/>
        </authorList>
    </citation>
    <scope>NUCLEOTIDE SEQUENCE [LARGE SCALE GENOMIC DNA]</scope>
    <source>
        <strain evidence="1 2">NBRC 107357</strain>
    </source>
</reference>
<name>A0A8J3JGV6_9ACTN</name>
<gene>
    <name evidence="1" type="ORF">Cba03nite_17800</name>
</gene>
<accession>A0A8J3JGV6</accession>